<accession>A0ABR4KFA5</accession>
<feature type="region of interest" description="Disordered" evidence="1">
    <location>
        <begin position="20"/>
        <end position="126"/>
    </location>
</feature>
<evidence type="ECO:0000313" key="3">
    <source>
        <dbReference type="Proteomes" id="UP001610446"/>
    </source>
</evidence>
<evidence type="ECO:0000313" key="2">
    <source>
        <dbReference type="EMBL" id="KAL2849913.1"/>
    </source>
</evidence>
<evidence type="ECO:0008006" key="4">
    <source>
        <dbReference type="Google" id="ProtNLM"/>
    </source>
</evidence>
<feature type="compositionally biased region" description="Basic and acidic residues" evidence="1">
    <location>
        <begin position="103"/>
        <end position="117"/>
    </location>
</feature>
<protein>
    <recommendedName>
        <fullName evidence="4">Signal recognition particle-docking protein FtsY</fullName>
    </recommendedName>
</protein>
<keyword evidence="3" id="KW-1185">Reference proteome</keyword>
<feature type="compositionally biased region" description="Basic and acidic residues" evidence="1">
    <location>
        <begin position="25"/>
        <end position="41"/>
    </location>
</feature>
<gene>
    <name evidence="2" type="ORF">BJY01DRAFT_245711</name>
</gene>
<dbReference type="Proteomes" id="UP001610446">
    <property type="component" value="Unassembled WGS sequence"/>
</dbReference>
<organism evidence="2 3">
    <name type="scientific">Aspergillus pseudoustus</name>
    <dbReference type="NCBI Taxonomy" id="1810923"/>
    <lineage>
        <taxon>Eukaryota</taxon>
        <taxon>Fungi</taxon>
        <taxon>Dikarya</taxon>
        <taxon>Ascomycota</taxon>
        <taxon>Pezizomycotina</taxon>
        <taxon>Eurotiomycetes</taxon>
        <taxon>Eurotiomycetidae</taxon>
        <taxon>Eurotiales</taxon>
        <taxon>Aspergillaceae</taxon>
        <taxon>Aspergillus</taxon>
        <taxon>Aspergillus subgen. Nidulantes</taxon>
    </lineage>
</organism>
<sequence length="126" mass="14434">MTFWNKVKTFFGASKRIRNNGLSEFKSEKETHHNLSNHDSEDGQDPWDALSEVAAPEPVQRLSPEEQARRPSLEQRLSDMSNSGHDREDDIYENLSELAAPEPIEKLSESEMARRPSLEQSLSRSH</sequence>
<proteinExistence type="predicted"/>
<reference evidence="2 3" key="1">
    <citation type="submission" date="2024-07" db="EMBL/GenBank/DDBJ databases">
        <title>Section-level genome sequencing and comparative genomics of Aspergillus sections Usti and Cavernicolus.</title>
        <authorList>
            <consortium name="Lawrence Berkeley National Laboratory"/>
            <person name="Nybo J.L."/>
            <person name="Vesth T.C."/>
            <person name="Theobald S."/>
            <person name="Frisvad J.C."/>
            <person name="Larsen T.O."/>
            <person name="Kjaerboelling I."/>
            <person name="Rothschild-Mancinelli K."/>
            <person name="Lyhne E.K."/>
            <person name="Kogle M.E."/>
            <person name="Barry K."/>
            <person name="Clum A."/>
            <person name="Na H."/>
            <person name="Ledsgaard L."/>
            <person name="Lin J."/>
            <person name="Lipzen A."/>
            <person name="Kuo A."/>
            <person name="Riley R."/>
            <person name="Mondo S."/>
            <person name="Labutti K."/>
            <person name="Haridas S."/>
            <person name="Pangalinan J."/>
            <person name="Salamov A.A."/>
            <person name="Simmons B.A."/>
            <person name="Magnuson J.K."/>
            <person name="Chen J."/>
            <person name="Drula E."/>
            <person name="Henrissat B."/>
            <person name="Wiebenga A."/>
            <person name="Lubbers R.J."/>
            <person name="Gomes A.C."/>
            <person name="Makela M.R."/>
            <person name="Stajich J."/>
            <person name="Grigoriev I.V."/>
            <person name="Mortensen U.H."/>
            <person name="De Vries R.P."/>
            <person name="Baker S.E."/>
            <person name="Andersen M.R."/>
        </authorList>
    </citation>
    <scope>NUCLEOTIDE SEQUENCE [LARGE SCALE GENOMIC DNA]</scope>
    <source>
        <strain evidence="2 3">CBS 123904</strain>
    </source>
</reference>
<comment type="caution">
    <text evidence="2">The sequence shown here is derived from an EMBL/GenBank/DDBJ whole genome shotgun (WGS) entry which is preliminary data.</text>
</comment>
<name>A0ABR4KFA5_9EURO</name>
<feature type="compositionally biased region" description="Basic and acidic residues" evidence="1">
    <location>
        <begin position="63"/>
        <end position="77"/>
    </location>
</feature>
<dbReference type="EMBL" id="JBFXLU010000040">
    <property type="protein sequence ID" value="KAL2849913.1"/>
    <property type="molecule type" value="Genomic_DNA"/>
</dbReference>
<evidence type="ECO:0000256" key="1">
    <source>
        <dbReference type="SAM" id="MobiDB-lite"/>
    </source>
</evidence>